<dbReference type="Pfam" id="PF10589">
    <property type="entry name" value="NADH_4Fe-4S"/>
    <property type="match status" value="1"/>
</dbReference>
<accession>A0A7W0HLK3</accession>
<dbReference type="Proteomes" id="UP000525298">
    <property type="component" value="Unassembled WGS sequence"/>
</dbReference>
<dbReference type="GO" id="GO:0046872">
    <property type="term" value="F:metal ion binding"/>
    <property type="evidence" value="ECO:0007669"/>
    <property type="project" value="UniProtKB-KW"/>
</dbReference>
<dbReference type="InterPro" id="IPR001949">
    <property type="entry name" value="NADH-UbQ_OxRdtase_51kDa_CS"/>
</dbReference>
<dbReference type="Gene3D" id="1.20.1440.230">
    <property type="entry name" value="NADH-ubiquinone oxidoreductase 51kDa subunit, iron-sulphur binding domain"/>
    <property type="match status" value="1"/>
</dbReference>
<evidence type="ECO:0000256" key="2">
    <source>
        <dbReference type="ARBA" id="ARBA00022485"/>
    </source>
</evidence>
<dbReference type="EMBL" id="JACDUS010000009">
    <property type="protein sequence ID" value="MBA2882395.1"/>
    <property type="molecule type" value="Genomic_DNA"/>
</dbReference>
<dbReference type="InterPro" id="IPR019554">
    <property type="entry name" value="Soluble_ligand-bd"/>
</dbReference>
<dbReference type="SUPFAM" id="SSF142019">
    <property type="entry name" value="Nqo1 FMN-binding domain-like"/>
    <property type="match status" value="1"/>
</dbReference>
<keyword evidence="8" id="KW-1185">Reference proteome</keyword>
<dbReference type="PANTHER" id="PTHR43578:SF3">
    <property type="entry name" value="NADH-QUINONE OXIDOREDUCTASE SUBUNIT F"/>
    <property type="match status" value="1"/>
</dbReference>
<keyword evidence="3" id="KW-0479">Metal-binding</keyword>
<dbReference type="FunFam" id="1.20.1440.230:FF:000001">
    <property type="entry name" value="Mitochondrial NADH dehydrogenase flavoprotein 1"/>
    <property type="match status" value="1"/>
</dbReference>
<evidence type="ECO:0000256" key="1">
    <source>
        <dbReference type="ARBA" id="ARBA00007523"/>
    </source>
</evidence>
<dbReference type="PANTHER" id="PTHR43578">
    <property type="entry name" value="NADH-QUINONE OXIDOREDUCTASE SUBUNIT F"/>
    <property type="match status" value="1"/>
</dbReference>
<proteinExistence type="inferred from homology"/>
<dbReference type="GO" id="GO:0010181">
    <property type="term" value="F:FMN binding"/>
    <property type="evidence" value="ECO:0007669"/>
    <property type="project" value="InterPro"/>
</dbReference>
<keyword evidence="5" id="KW-0411">Iron-sulfur</keyword>
<evidence type="ECO:0000256" key="3">
    <source>
        <dbReference type="ARBA" id="ARBA00022723"/>
    </source>
</evidence>
<keyword evidence="4" id="KW-0408">Iron</keyword>
<feature type="domain" description="NADH-ubiquinone oxidoreductase 51kDa subunit iron-sulphur binding" evidence="6">
    <location>
        <begin position="330"/>
        <end position="375"/>
    </location>
</feature>
<evidence type="ECO:0000256" key="5">
    <source>
        <dbReference type="ARBA" id="ARBA00023014"/>
    </source>
</evidence>
<dbReference type="Gene3D" id="3.10.20.600">
    <property type="match status" value="1"/>
</dbReference>
<dbReference type="Pfam" id="PF10531">
    <property type="entry name" value="SLBB"/>
    <property type="match status" value="1"/>
</dbReference>
<dbReference type="PROSITE" id="PS00645">
    <property type="entry name" value="COMPLEX1_51K_2"/>
    <property type="match status" value="1"/>
</dbReference>
<keyword evidence="2" id="KW-0004">4Fe-4S</keyword>
<dbReference type="InterPro" id="IPR037225">
    <property type="entry name" value="Nuo51_FMN-bd_sf"/>
</dbReference>
<sequence>MHPRVLLKNRKSGRIATIDEYRKSGGYQALENAFVKNDPSPGEIREILLEARLLGRGGAGFPIGKKMETVPENAPHPRYLVCNADEMEPGTFKDRVLIHADPHQLIEGIVLAARAIAAEIAVIFIRREYENAARILEREIQVARDAGLAGKNILGSNNDCELIVHRSAGRYICGEGTAVINALEGKRANPRRPPPYPTTSGLWQLPTEVQNVETLCCVPHVISNGAPWFRSLALTESGAGTKVFSVSGRVNHPGCFELPMGIRLSELIEKYAGGMIPGSRFKACMPGGASTRLMPGSMYHLRLDYSEMEENGYRLGTGAIMVFDHKTCLVQVAANLMTFFVRESCGWCTPCREGLPYILDLLNRIEAGQGRAEYIEMIRKMCGHMKYSFCAFAPGAVAPVQALIEDFHAEVTAHIENQGCPFKNRQSDENYAESHH</sequence>
<dbReference type="SMART" id="SM00928">
    <property type="entry name" value="NADH_4Fe-4S"/>
    <property type="match status" value="1"/>
</dbReference>
<dbReference type="Pfam" id="PF01512">
    <property type="entry name" value="Complex1_51K"/>
    <property type="match status" value="1"/>
</dbReference>
<evidence type="ECO:0000313" key="7">
    <source>
        <dbReference type="EMBL" id="MBA2882395.1"/>
    </source>
</evidence>
<dbReference type="Gene3D" id="6.10.250.1450">
    <property type="match status" value="1"/>
</dbReference>
<dbReference type="SUPFAM" id="SSF140490">
    <property type="entry name" value="Nqo1C-terminal domain-like"/>
    <property type="match status" value="1"/>
</dbReference>
<evidence type="ECO:0000259" key="6">
    <source>
        <dbReference type="SMART" id="SM00928"/>
    </source>
</evidence>
<dbReference type="GO" id="GO:0008137">
    <property type="term" value="F:NADH dehydrogenase (ubiquinone) activity"/>
    <property type="evidence" value="ECO:0007669"/>
    <property type="project" value="InterPro"/>
</dbReference>
<gene>
    <name evidence="7" type="ORF">HNR65_002742</name>
</gene>
<reference evidence="7 8" key="1">
    <citation type="submission" date="2020-07" db="EMBL/GenBank/DDBJ databases">
        <title>Genomic Encyclopedia of Type Strains, Phase IV (KMG-IV): sequencing the most valuable type-strain genomes for metagenomic binning, comparative biology and taxonomic classification.</title>
        <authorList>
            <person name="Goeker M."/>
        </authorList>
    </citation>
    <scope>NUCLEOTIDE SEQUENCE [LARGE SCALE GENOMIC DNA]</scope>
    <source>
        <strain evidence="7 8">DSM 17721</strain>
    </source>
</reference>
<dbReference type="FunFam" id="3.40.50.11540:FF:000001">
    <property type="entry name" value="NADH dehydrogenase [ubiquinone] flavoprotein 1, mitochondrial"/>
    <property type="match status" value="1"/>
</dbReference>
<evidence type="ECO:0000313" key="8">
    <source>
        <dbReference type="Proteomes" id="UP000525298"/>
    </source>
</evidence>
<comment type="caution">
    <text evidence="7">The sequence shown here is derived from an EMBL/GenBank/DDBJ whole genome shotgun (WGS) entry which is preliminary data.</text>
</comment>
<protein>
    <submittedName>
        <fullName evidence="7">NADH-quinone oxidoreductase subunit F</fullName>
    </submittedName>
</protein>
<dbReference type="GO" id="GO:0051539">
    <property type="term" value="F:4 iron, 4 sulfur cluster binding"/>
    <property type="evidence" value="ECO:0007669"/>
    <property type="project" value="UniProtKB-KW"/>
</dbReference>
<dbReference type="AlphaFoldDB" id="A0A7W0HLK3"/>
<evidence type="ECO:0000256" key="4">
    <source>
        <dbReference type="ARBA" id="ARBA00023004"/>
    </source>
</evidence>
<name>A0A7W0HLK3_9BACT</name>
<dbReference type="InterPro" id="IPR011538">
    <property type="entry name" value="Nuo51_FMN-bd"/>
</dbReference>
<dbReference type="RefSeq" id="WP_181552032.1">
    <property type="nucleotide sequence ID" value="NZ_JACDUS010000009.1"/>
</dbReference>
<organism evidence="7 8">
    <name type="scientific">Desulfosalsimonas propionicica</name>
    <dbReference type="NCBI Taxonomy" id="332175"/>
    <lineage>
        <taxon>Bacteria</taxon>
        <taxon>Pseudomonadati</taxon>
        <taxon>Thermodesulfobacteriota</taxon>
        <taxon>Desulfobacteria</taxon>
        <taxon>Desulfobacterales</taxon>
        <taxon>Desulfosalsimonadaceae</taxon>
        <taxon>Desulfosalsimonas</taxon>
    </lineage>
</organism>
<dbReference type="InterPro" id="IPR019575">
    <property type="entry name" value="Nuop51_4Fe4S-bd"/>
</dbReference>
<comment type="similarity">
    <text evidence="1">Belongs to the complex I 51 kDa subunit family.</text>
</comment>
<dbReference type="Gene3D" id="3.40.50.11540">
    <property type="entry name" value="NADH-ubiquinone oxidoreductase 51kDa subunit"/>
    <property type="match status" value="1"/>
</dbReference>
<dbReference type="InterPro" id="IPR037207">
    <property type="entry name" value="Nuop51_4Fe4S-bd_sf"/>
</dbReference>
<dbReference type="SUPFAM" id="SSF142984">
    <property type="entry name" value="Nqo1 middle domain-like"/>
    <property type="match status" value="1"/>
</dbReference>